<gene>
    <name evidence="1" type="ORF">S06H3_38184</name>
</gene>
<dbReference type="InterPro" id="IPR007197">
    <property type="entry name" value="rSAM"/>
</dbReference>
<feature type="non-terminal residue" evidence="1">
    <location>
        <position position="1"/>
    </location>
</feature>
<dbReference type="GO" id="GO:0051536">
    <property type="term" value="F:iron-sulfur cluster binding"/>
    <property type="evidence" value="ECO:0007669"/>
    <property type="project" value="InterPro"/>
</dbReference>
<organism evidence="1">
    <name type="scientific">marine sediment metagenome</name>
    <dbReference type="NCBI Taxonomy" id="412755"/>
    <lineage>
        <taxon>unclassified sequences</taxon>
        <taxon>metagenomes</taxon>
        <taxon>ecological metagenomes</taxon>
    </lineage>
</organism>
<reference evidence="1" key="1">
    <citation type="journal article" date="2014" name="Front. Microbiol.">
        <title>High frequency of phylogenetically diverse reductive dehalogenase-homologous genes in deep subseafloor sedimentary metagenomes.</title>
        <authorList>
            <person name="Kawai M."/>
            <person name="Futagami T."/>
            <person name="Toyoda A."/>
            <person name="Takaki Y."/>
            <person name="Nishi S."/>
            <person name="Hori S."/>
            <person name="Arai W."/>
            <person name="Tsubouchi T."/>
            <person name="Morono Y."/>
            <person name="Uchiyama I."/>
            <person name="Ito T."/>
            <person name="Fujiyama A."/>
            <person name="Inagaki F."/>
            <person name="Takami H."/>
        </authorList>
    </citation>
    <scope>NUCLEOTIDE SEQUENCE</scope>
    <source>
        <strain evidence="1">Expedition CK06-06</strain>
    </source>
</reference>
<dbReference type="EMBL" id="BARV01023255">
    <property type="protein sequence ID" value="GAI29334.1"/>
    <property type="molecule type" value="Genomic_DNA"/>
</dbReference>
<dbReference type="GO" id="GO:0003824">
    <property type="term" value="F:catalytic activity"/>
    <property type="evidence" value="ECO:0007669"/>
    <property type="project" value="InterPro"/>
</dbReference>
<feature type="non-terminal residue" evidence="1">
    <location>
        <position position="269"/>
    </location>
</feature>
<sequence length="269" mass="29973">SVNWNILSERKEAKVNKDIVTETTLDEIVENVICRRNSTSIPTLFGNVSHRSALEYDVVFVSNALIDEKVNLPILFLTSDIPMFVTQRRSIDGMPLFFLGGSAADFSEVFCGDSSDGKERGFIDGVFVGSGEGVVEEVVGILMKYNKTPKGKNAAIKELYNIECFYNPLAYIHDFEEDGWTIREIRKIDDDAPDVVKISRPHNLDNHPGFERKILHSSGANVESSDIQISMGCSGGGVCTFCHEAHVAGGWRERSIKRIIKDMETARSY</sequence>
<dbReference type="AlphaFoldDB" id="X1PEJ6"/>
<dbReference type="SFLD" id="SFLDS00029">
    <property type="entry name" value="Radical_SAM"/>
    <property type="match status" value="1"/>
</dbReference>
<protein>
    <recommendedName>
        <fullName evidence="2">Radical SAM core domain-containing protein</fullName>
    </recommendedName>
</protein>
<comment type="caution">
    <text evidence="1">The sequence shown here is derived from an EMBL/GenBank/DDBJ whole genome shotgun (WGS) entry which is preliminary data.</text>
</comment>
<evidence type="ECO:0000313" key="1">
    <source>
        <dbReference type="EMBL" id="GAI29334.1"/>
    </source>
</evidence>
<evidence type="ECO:0008006" key="2">
    <source>
        <dbReference type="Google" id="ProtNLM"/>
    </source>
</evidence>
<dbReference type="SFLD" id="SFLDG01082">
    <property type="entry name" value="B12-binding_domain_containing"/>
    <property type="match status" value="1"/>
</dbReference>
<name>X1PEJ6_9ZZZZ</name>
<proteinExistence type="predicted"/>
<accession>X1PEJ6</accession>
<dbReference type="PANTHER" id="PTHR42731:SF1">
    <property type="entry name" value="RADICAL SAM DOMAIN PROTEIN"/>
    <property type="match status" value="1"/>
</dbReference>
<dbReference type="PANTHER" id="PTHR42731">
    <property type="entry name" value="SLL1084 PROTEIN"/>
    <property type="match status" value="1"/>
</dbReference>